<dbReference type="EMBL" id="FOHQ01000002">
    <property type="protein sequence ID" value="SES79529.1"/>
    <property type="molecule type" value="Genomic_DNA"/>
</dbReference>
<accession>A0A1H9ZEP3</accession>
<keyword evidence="2" id="KW-1185">Reference proteome</keyword>
<sequence length="78" mass="8693">MCSSYSTISIVAIGPVICDHLDRVVFRRVHIFDLSAKIMDTLNICLSIETMYYTLGKDDYNAGSQIYVTGLQGRSRGV</sequence>
<name>A0A1H9ZEP3_9EURY</name>
<gene>
    <name evidence="1" type="ORF">SAMN04488587_1037</name>
</gene>
<reference evidence="2" key="1">
    <citation type="submission" date="2016-10" db="EMBL/GenBank/DDBJ databases">
        <authorList>
            <person name="Varghese N."/>
            <person name="Submissions S."/>
        </authorList>
    </citation>
    <scope>NUCLEOTIDE SEQUENCE [LARGE SCALE GENOMIC DNA]</scope>
    <source>
        <strain evidence="2">SLH 33</strain>
    </source>
</reference>
<evidence type="ECO:0000313" key="2">
    <source>
        <dbReference type="Proteomes" id="UP000243338"/>
    </source>
</evidence>
<dbReference type="AlphaFoldDB" id="A0A1H9ZEP3"/>
<evidence type="ECO:0000313" key="1">
    <source>
        <dbReference type="EMBL" id="SES79529.1"/>
    </source>
</evidence>
<dbReference type="STRING" id="1353158.SAMN04488587_1037"/>
<organism evidence="1 2">
    <name type="scientific">Methanococcoides vulcani</name>
    <dbReference type="NCBI Taxonomy" id="1353158"/>
    <lineage>
        <taxon>Archaea</taxon>
        <taxon>Methanobacteriati</taxon>
        <taxon>Methanobacteriota</taxon>
        <taxon>Stenosarchaea group</taxon>
        <taxon>Methanomicrobia</taxon>
        <taxon>Methanosarcinales</taxon>
        <taxon>Methanosarcinaceae</taxon>
        <taxon>Methanococcoides</taxon>
    </lineage>
</organism>
<protein>
    <submittedName>
        <fullName evidence="1">Uncharacterized protein</fullName>
    </submittedName>
</protein>
<dbReference type="Proteomes" id="UP000243338">
    <property type="component" value="Unassembled WGS sequence"/>
</dbReference>
<proteinExistence type="predicted"/>